<dbReference type="FunFam" id="3.80.10.10:FF:000008">
    <property type="entry name" value="CCR4-NOT transcription complex subunit 6 like"/>
    <property type="match status" value="1"/>
</dbReference>
<feature type="domain" description="Endonuclease/exonuclease/phosphatase" evidence="18">
    <location>
        <begin position="351"/>
        <end position="478"/>
    </location>
</feature>
<dbReference type="GO" id="GO:0005634">
    <property type="term" value="C:nucleus"/>
    <property type="evidence" value="ECO:0007669"/>
    <property type="project" value="UniProtKB-SubCell"/>
</dbReference>
<evidence type="ECO:0000256" key="15">
    <source>
        <dbReference type="ARBA" id="ARBA00023015"/>
    </source>
</evidence>
<dbReference type="InterPro" id="IPR005135">
    <property type="entry name" value="Endo/exonuclease/phosphatase"/>
</dbReference>
<evidence type="ECO:0000256" key="16">
    <source>
        <dbReference type="ARBA" id="ARBA00023163"/>
    </source>
</evidence>
<dbReference type="InterPro" id="IPR032675">
    <property type="entry name" value="LRR_dom_sf"/>
</dbReference>
<proteinExistence type="inferred from homology"/>
<evidence type="ECO:0000256" key="17">
    <source>
        <dbReference type="ARBA" id="ARBA00023242"/>
    </source>
</evidence>
<evidence type="ECO:0000256" key="5">
    <source>
        <dbReference type="ARBA" id="ARBA00010774"/>
    </source>
</evidence>
<keyword evidence="11" id="KW-0677">Repeat</keyword>
<dbReference type="Ensembl" id="ENSGAGT00000018542.1">
    <property type="protein sequence ID" value="ENSGAGP00000016242.1"/>
    <property type="gene ID" value="ENSGAGG00000012176.1"/>
</dbReference>
<evidence type="ECO:0000259" key="18">
    <source>
        <dbReference type="Pfam" id="PF03372"/>
    </source>
</evidence>
<keyword evidence="17" id="KW-0539">Nucleus</keyword>
<evidence type="ECO:0000256" key="2">
    <source>
        <dbReference type="ARBA" id="ARBA00001946"/>
    </source>
</evidence>
<evidence type="ECO:0000256" key="7">
    <source>
        <dbReference type="ARBA" id="ARBA00022490"/>
    </source>
</evidence>
<protein>
    <recommendedName>
        <fullName evidence="6">poly(A)-specific ribonuclease</fullName>
        <ecNumber evidence="6">3.1.13.4</ecNumber>
    </recommendedName>
</protein>
<keyword evidence="12" id="KW-0378">Hydrolase</keyword>
<keyword evidence="9" id="KW-0540">Nuclease</keyword>
<evidence type="ECO:0000256" key="4">
    <source>
        <dbReference type="ARBA" id="ARBA00004496"/>
    </source>
</evidence>
<reference evidence="19" key="3">
    <citation type="submission" date="2025-09" db="UniProtKB">
        <authorList>
            <consortium name="Ensembl"/>
        </authorList>
    </citation>
    <scope>IDENTIFICATION</scope>
</reference>
<dbReference type="GO" id="GO:0005737">
    <property type="term" value="C:cytoplasm"/>
    <property type="evidence" value="ECO:0007669"/>
    <property type="project" value="UniProtKB-SubCell"/>
</dbReference>
<dbReference type="InterPro" id="IPR050410">
    <property type="entry name" value="CCR4/nocturin_mRNA_transcr"/>
</dbReference>
<dbReference type="InterPro" id="IPR003591">
    <property type="entry name" value="Leu-rich_rpt_typical-subtyp"/>
</dbReference>
<evidence type="ECO:0000256" key="3">
    <source>
        <dbReference type="ARBA" id="ARBA00004123"/>
    </source>
</evidence>
<comment type="cofactor">
    <cofactor evidence="2">
        <name>Mg(2+)</name>
        <dbReference type="ChEBI" id="CHEBI:18420"/>
    </cofactor>
</comment>
<dbReference type="PANTHER" id="PTHR12121:SF33">
    <property type="entry name" value="CCR4-NOT TRANSCRIPTION COMPLEX SUBUNIT 6"/>
    <property type="match status" value="1"/>
</dbReference>
<dbReference type="GO" id="GO:0046872">
    <property type="term" value="F:metal ion binding"/>
    <property type="evidence" value="ECO:0007669"/>
    <property type="project" value="UniProtKB-KW"/>
</dbReference>
<dbReference type="STRING" id="38772.ENSGAGP00000016242"/>
<dbReference type="Proteomes" id="UP000291020">
    <property type="component" value="Unassembled WGS sequence"/>
</dbReference>
<keyword evidence="16" id="KW-0804">Transcription</keyword>
<dbReference type="InterPro" id="IPR001611">
    <property type="entry name" value="Leu-rich_rpt"/>
</dbReference>
<evidence type="ECO:0000256" key="1">
    <source>
        <dbReference type="ARBA" id="ARBA00001663"/>
    </source>
</evidence>
<evidence type="ECO:0000256" key="9">
    <source>
        <dbReference type="ARBA" id="ARBA00022722"/>
    </source>
</evidence>
<keyword evidence="15" id="KW-0805">Transcription regulation</keyword>
<reference evidence="19" key="2">
    <citation type="submission" date="2025-08" db="UniProtKB">
        <authorList>
            <consortium name="Ensembl"/>
        </authorList>
    </citation>
    <scope>IDENTIFICATION</scope>
</reference>
<evidence type="ECO:0000256" key="12">
    <source>
        <dbReference type="ARBA" id="ARBA00022801"/>
    </source>
</evidence>
<organism evidence="19 20">
    <name type="scientific">Gopherus agassizii</name>
    <name type="common">Agassiz's desert tortoise</name>
    <dbReference type="NCBI Taxonomy" id="38772"/>
    <lineage>
        <taxon>Eukaryota</taxon>
        <taxon>Metazoa</taxon>
        <taxon>Chordata</taxon>
        <taxon>Craniata</taxon>
        <taxon>Vertebrata</taxon>
        <taxon>Euteleostomi</taxon>
        <taxon>Archelosauria</taxon>
        <taxon>Testudinata</taxon>
        <taxon>Testudines</taxon>
        <taxon>Cryptodira</taxon>
        <taxon>Durocryptodira</taxon>
        <taxon>Testudinoidea</taxon>
        <taxon>Testudinidae</taxon>
        <taxon>Gopherus</taxon>
    </lineage>
</organism>
<keyword evidence="10" id="KW-0479">Metal-binding</keyword>
<dbReference type="InterPro" id="IPR036691">
    <property type="entry name" value="Endo/exonu/phosph_ase_sf"/>
</dbReference>
<comment type="subcellular location">
    <subcellularLocation>
        <location evidence="4">Cytoplasm</location>
    </subcellularLocation>
    <subcellularLocation>
        <location evidence="3">Nucleus</location>
    </subcellularLocation>
</comment>
<dbReference type="SUPFAM" id="SSF52058">
    <property type="entry name" value="L domain-like"/>
    <property type="match status" value="1"/>
</dbReference>
<evidence type="ECO:0000313" key="20">
    <source>
        <dbReference type="Proteomes" id="UP000291020"/>
    </source>
</evidence>
<dbReference type="SMART" id="SM00369">
    <property type="entry name" value="LRR_TYP"/>
    <property type="match status" value="3"/>
</dbReference>
<dbReference type="Pfam" id="PF13855">
    <property type="entry name" value="LRR_8"/>
    <property type="match status" value="1"/>
</dbReference>
<reference evidence="20" key="1">
    <citation type="journal article" date="2017" name="PLoS ONE">
        <title>The Agassiz's desert tortoise genome provides a resource for the conservation of a threatened species.</title>
        <authorList>
            <person name="Tollis M."/>
            <person name="DeNardo D.F."/>
            <person name="Cornelius J.A."/>
            <person name="Dolby G.A."/>
            <person name="Edwards T."/>
            <person name="Henen B.T."/>
            <person name="Karl A.E."/>
            <person name="Murphy R.W."/>
            <person name="Kusumi K."/>
        </authorList>
    </citation>
    <scope>NUCLEOTIDE SEQUENCE [LARGE SCALE GENOMIC DNA]</scope>
</reference>
<evidence type="ECO:0000256" key="8">
    <source>
        <dbReference type="ARBA" id="ARBA00022614"/>
    </source>
</evidence>
<comment type="similarity">
    <text evidence="5">Belongs to the CCR4/nocturin family.</text>
</comment>
<keyword evidence="20" id="KW-1185">Reference proteome</keyword>
<keyword evidence="14" id="KW-0460">Magnesium</keyword>
<evidence type="ECO:0000256" key="13">
    <source>
        <dbReference type="ARBA" id="ARBA00022839"/>
    </source>
</evidence>
<evidence type="ECO:0000256" key="10">
    <source>
        <dbReference type="ARBA" id="ARBA00022723"/>
    </source>
</evidence>
<evidence type="ECO:0000256" key="11">
    <source>
        <dbReference type="ARBA" id="ARBA00022737"/>
    </source>
</evidence>
<sequence length="504" mass="57095">MPKEKYDPPDPRRMYTIMSSEEAANGKKSNWAELEISGKVKSLSSSLWSLTHLTALHLSDNSLSRIPSDIAKLHNLVYLDLSSNKIRSLPAELGNMVSLRELHLNNNLLRVLPFELGKLFQLQTLGLKGNPLTQDILNLYLEPDGTRRLLNYLLDNLAGTAKRISTEQPPPRSWIMLQEPDRTRPTGNIAMTLYRFLPPLHLKSLHHYRLLKYFFLILKLKHLIFTDGSQLRHSYIKQFILVQKHTVEFNQLAMANSEGSEAMLNRVMTKDNIGVAVLLELRKELIEMSSGKPQLGMEKQLVLVANAHMHWDPEYSDVKLVQTMMFLSEVKNIIDKASRNLKPGLSGELGTIPLVLCADLNSLPDSGVVEYLSTGGVETNHKDFKELRYNESLTNFSCNGKNGTTNGRITHGFKLKSAYENGLMPYTNYTFDFKGIIDYIFYSKPQLNILGILGPLDHHWLIENNISGCPHPLIPSDHFSLFAQLELLLPFLPPVNGIHLPGRR</sequence>
<name>A0A452HMT1_9SAUR</name>
<evidence type="ECO:0000313" key="19">
    <source>
        <dbReference type="Ensembl" id="ENSGAGP00000016242.1"/>
    </source>
</evidence>
<dbReference type="PROSITE" id="PS51450">
    <property type="entry name" value="LRR"/>
    <property type="match status" value="2"/>
</dbReference>
<comment type="catalytic activity">
    <reaction evidence="1">
        <text>Exonucleolytic cleavage of poly(A) to 5'-AMP.</text>
        <dbReference type="EC" id="3.1.13.4"/>
    </reaction>
</comment>
<keyword evidence="8" id="KW-0433">Leucine-rich repeat</keyword>
<dbReference type="Pfam" id="PF03372">
    <property type="entry name" value="Exo_endo_phos"/>
    <property type="match status" value="1"/>
</dbReference>
<dbReference type="EC" id="3.1.13.4" evidence="6"/>
<evidence type="ECO:0000256" key="6">
    <source>
        <dbReference type="ARBA" id="ARBA00012161"/>
    </source>
</evidence>
<dbReference type="AlphaFoldDB" id="A0A452HMT1"/>
<keyword evidence="7" id="KW-0963">Cytoplasm</keyword>
<keyword evidence="13" id="KW-0269">Exonuclease</keyword>
<dbReference type="SUPFAM" id="SSF56219">
    <property type="entry name" value="DNase I-like"/>
    <property type="match status" value="1"/>
</dbReference>
<accession>A0A452HMT1</accession>
<dbReference type="PANTHER" id="PTHR12121">
    <property type="entry name" value="CARBON CATABOLITE REPRESSOR PROTEIN 4"/>
    <property type="match status" value="1"/>
</dbReference>
<evidence type="ECO:0000256" key="14">
    <source>
        <dbReference type="ARBA" id="ARBA00022842"/>
    </source>
</evidence>
<dbReference type="Gene3D" id="3.60.10.10">
    <property type="entry name" value="Endonuclease/exonuclease/phosphatase"/>
    <property type="match status" value="1"/>
</dbReference>
<dbReference type="GO" id="GO:0004535">
    <property type="term" value="F:poly(A)-specific ribonuclease activity"/>
    <property type="evidence" value="ECO:0007669"/>
    <property type="project" value="UniProtKB-EC"/>
</dbReference>
<dbReference type="Gene3D" id="3.80.10.10">
    <property type="entry name" value="Ribonuclease Inhibitor"/>
    <property type="match status" value="1"/>
</dbReference>